<feature type="domain" description="Integrase zinc-binding" evidence="8">
    <location>
        <begin position="243"/>
        <end position="298"/>
    </location>
</feature>
<keyword evidence="2" id="KW-0548">Nucleotidyltransferase</keyword>
<dbReference type="Pfam" id="PF17921">
    <property type="entry name" value="Integrase_H2C2"/>
    <property type="match status" value="1"/>
</dbReference>
<dbReference type="SUPFAM" id="SSF56672">
    <property type="entry name" value="DNA/RNA polymerases"/>
    <property type="match status" value="1"/>
</dbReference>
<dbReference type="InterPro" id="IPR050951">
    <property type="entry name" value="Retrovirus_Pol_polyprotein"/>
</dbReference>
<keyword evidence="5" id="KW-0378">Hydrolase</keyword>
<dbReference type="InterPro" id="IPR036397">
    <property type="entry name" value="RNaseH_sf"/>
</dbReference>
<dbReference type="GO" id="GO:0016787">
    <property type="term" value="F:hydrolase activity"/>
    <property type="evidence" value="ECO:0007669"/>
    <property type="project" value="UniProtKB-KW"/>
</dbReference>
<accession>A0A2P5BR80</accession>
<gene>
    <name evidence="9" type="ORF">TorRG33x02_311630</name>
</gene>
<dbReference type="GO" id="GO:0004519">
    <property type="term" value="F:endonuclease activity"/>
    <property type="evidence" value="ECO:0007669"/>
    <property type="project" value="UniProtKB-KW"/>
</dbReference>
<name>A0A2P5BR80_TREOI</name>
<organism evidence="9 10">
    <name type="scientific">Trema orientale</name>
    <name type="common">Charcoal tree</name>
    <name type="synonym">Celtis orientalis</name>
    <dbReference type="NCBI Taxonomy" id="63057"/>
    <lineage>
        <taxon>Eukaryota</taxon>
        <taxon>Viridiplantae</taxon>
        <taxon>Streptophyta</taxon>
        <taxon>Embryophyta</taxon>
        <taxon>Tracheophyta</taxon>
        <taxon>Spermatophyta</taxon>
        <taxon>Magnoliopsida</taxon>
        <taxon>eudicotyledons</taxon>
        <taxon>Gunneridae</taxon>
        <taxon>Pentapetalae</taxon>
        <taxon>rosids</taxon>
        <taxon>fabids</taxon>
        <taxon>Rosales</taxon>
        <taxon>Cannabaceae</taxon>
        <taxon>Trema</taxon>
    </lineage>
</organism>
<dbReference type="InParanoid" id="A0A2P5BR80"/>
<dbReference type="InterPro" id="IPR041588">
    <property type="entry name" value="Integrase_H2C2"/>
</dbReference>
<dbReference type="EMBL" id="JXTC01000474">
    <property type="protein sequence ID" value="PON51311.1"/>
    <property type="molecule type" value="Genomic_DNA"/>
</dbReference>
<dbReference type="InterPro" id="IPR041373">
    <property type="entry name" value="RT_RNaseH"/>
</dbReference>
<dbReference type="GO" id="GO:0003964">
    <property type="term" value="F:RNA-directed DNA polymerase activity"/>
    <property type="evidence" value="ECO:0007669"/>
    <property type="project" value="UniProtKB-KW"/>
</dbReference>
<evidence type="ECO:0000256" key="2">
    <source>
        <dbReference type="ARBA" id="ARBA00022695"/>
    </source>
</evidence>
<evidence type="ECO:0000256" key="6">
    <source>
        <dbReference type="ARBA" id="ARBA00022918"/>
    </source>
</evidence>
<dbReference type="PANTHER" id="PTHR37984">
    <property type="entry name" value="PROTEIN CBG26694"/>
    <property type="match status" value="1"/>
</dbReference>
<dbReference type="InterPro" id="IPR043502">
    <property type="entry name" value="DNA/RNA_pol_sf"/>
</dbReference>
<comment type="caution">
    <text evidence="9">The sequence shown here is derived from an EMBL/GenBank/DDBJ whole genome shotgun (WGS) entry which is preliminary data.</text>
</comment>
<dbReference type="Pfam" id="PF17917">
    <property type="entry name" value="RT_RNaseH"/>
    <property type="match status" value="1"/>
</dbReference>
<dbReference type="Proteomes" id="UP000237000">
    <property type="component" value="Unassembled WGS sequence"/>
</dbReference>
<keyword evidence="10" id="KW-1185">Reference proteome</keyword>
<evidence type="ECO:0000259" key="7">
    <source>
        <dbReference type="Pfam" id="PF17917"/>
    </source>
</evidence>
<dbReference type="OrthoDB" id="1698514at2759"/>
<dbReference type="PANTHER" id="PTHR37984:SF5">
    <property type="entry name" value="PROTEIN NYNRIN-LIKE"/>
    <property type="match status" value="1"/>
</dbReference>
<dbReference type="Gene3D" id="3.30.420.10">
    <property type="entry name" value="Ribonuclease H-like superfamily/Ribonuclease H"/>
    <property type="match status" value="1"/>
</dbReference>
<keyword evidence="1" id="KW-0808">Transferase</keyword>
<evidence type="ECO:0000256" key="3">
    <source>
        <dbReference type="ARBA" id="ARBA00022722"/>
    </source>
</evidence>
<keyword evidence="3" id="KW-0540">Nuclease</keyword>
<keyword evidence="4" id="KW-0255">Endonuclease</keyword>
<dbReference type="STRING" id="63057.A0A2P5BR80"/>
<evidence type="ECO:0000256" key="4">
    <source>
        <dbReference type="ARBA" id="ARBA00022759"/>
    </source>
</evidence>
<evidence type="ECO:0000313" key="9">
    <source>
        <dbReference type="EMBL" id="PON51311.1"/>
    </source>
</evidence>
<sequence length="304" mass="35455">MKFHRNDDCEKSFQELKHHLVTAPILSIPTGSGGFVVYSDASKNGLGCVLMQNSKVIAYASRQLKEYEKKYPTHELELAAVIFALKIWRHYHYGERCQIYTDHKSLKYFFTQKELNMRQRRWLELVKDYNCEINYHPGKANVIADALSRKSLAAISLKYVDRKHLLMDLRRLELEIVPKGLIEKLVALTLQPTILERIKKSQNTDPYLTSLKTKIESGKEVPFQISSDGVIKYRNRLCVPEGTIRKEILTEAHTIPYSVHPGTTKMYRDLKMHYWWPGMKKDVIEFVEQCLTCQQVKAEHQRPT</sequence>
<keyword evidence="6" id="KW-0695">RNA-directed DNA polymerase</keyword>
<dbReference type="GO" id="GO:0003676">
    <property type="term" value="F:nucleic acid binding"/>
    <property type="evidence" value="ECO:0007669"/>
    <property type="project" value="InterPro"/>
</dbReference>
<feature type="non-terminal residue" evidence="9">
    <location>
        <position position="304"/>
    </location>
</feature>
<dbReference type="CDD" id="cd09274">
    <property type="entry name" value="RNase_HI_RT_Ty3"/>
    <property type="match status" value="1"/>
</dbReference>
<evidence type="ECO:0000259" key="8">
    <source>
        <dbReference type="Pfam" id="PF17921"/>
    </source>
</evidence>
<protein>
    <submittedName>
        <fullName evidence="9">Ribonuclease H-like domain containing protein</fullName>
    </submittedName>
</protein>
<dbReference type="Gene3D" id="1.10.340.70">
    <property type="match status" value="1"/>
</dbReference>
<proteinExistence type="predicted"/>
<evidence type="ECO:0000256" key="5">
    <source>
        <dbReference type="ARBA" id="ARBA00022801"/>
    </source>
</evidence>
<evidence type="ECO:0000313" key="10">
    <source>
        <dbReference type="Proteomes" id="UP000237000"/>
    </source>
</evidence>
<dbReference type="FunFam" id="1.10.340.70:FF:000001">
    <property type="entry name" value="Retrovirus-related Pol polyprotein from transposon gypsy-like Protein"/>
    <property type="match status" value="1"/>
</dbReference>
<reference evidence="10" key="1">
    <citation type="submission" date="2016-06" db="EMBL/GenBank/DDBJ databases">
        <title>Parallel loss of symbiosis genes in relatives of nitrogen-fixing non-legume Parasponia.</title>
        <authorList>
            <person name="Van Velzen R."/>
            <person name="Holmer R."/>
            <person name="Bu F."/>
            <person name="Rutten L."/>
            <person name="Van Zeijl A."/>
            <person name="Liu W."/>
            <person name="Santuari L."/>
            <person name="Cao Q."/>
            <person name="Sharma T."/>
            <person name="Shen D."/>
            <person name="Roswanjaya Y."/>
            <person name="Wardhani T."/>
            <person name="Kalhor M.S."/>
            <person name="Jansen J."/>
            <person name="Van den Hoogen J."/>
            <person name="Gungor B."/>
            <person name="Hartog M."/>
            <person name="Hontelez J."/>
            <person name="Verver J."/>
            <person name="Yang W.-C."/>
            <person name="Schijlen E."/>
            <person name="Repin R."/>
            <person name="Schilthuizen M."/>
            <person name="Schranz E."/>
            <person name="Heidstra R."/>
            <person name="Miyata K."/>
            <person name="Fedorova E."/>
            <person name="Kohlen W."/>
            <person name="Bisseling T."/>
            <person name="Smit S."/>
            <person name="Geurts R."/>
        </authorList>
    </citation>
    <scope>NUCLEOTIDE SEQUENCE [LARGE SCALE GENOMIC DNA]</scope>
    <source>
        <strain evidence="10">cv. RG33-2</strain>
    </source>
</reference>
<dbReference type="AlphaFoldDB" id="A0A2P5BR80"/>
<feature type="domain" description="Reverse transcriptase RNase H-like" evidence="7">
    <location>
        <begin position="35"/>
        <end position="129"/>
    </location>
</feature>
<evidence type="ECO:0000256" key="1">
    <source>
        <dbReference type="ARBA" id="ARBA00022679"/>
    </source>
</evidence>